<dbReference type="RefSeq" id="WP_173057000.1">
    <property type="nucleotide sequence ID" value="NZ_BAABGO010000001.1"/>
</dbReference>
<reference evidence="1 2" key="1">
    <citation type="submission" date="2020-03" db="EMBL/GenBank/DDBJ databases">
        <title>Whole genome shotgun sequence of Phytohabitans houttuyneae NBRC 108639.</title>
        <authorList>
            <person name="Komaki H."/>
            <person name="Tamura T."/>
        </authorList>
    </citation>
    <scope>NUCLEOTIDE SEQUENCE [LARGE SCALE GENOMIC DNA]</scope>
    <source>
        <strain evidence="1 2">NBRC 108639</strain>
    </source>
</reference>
<dbReference type="EMBL" id="BLPF01000001">
    <property type="protein sequence ID" value="GFJ79466.1"/>
    <property type="molecule type" value="Genomic_DNA"/>
</dbReference>
<name>A0A6V8KBV7_9ACTN</name>
<comment type="caution">
    <text evidence="1">The sequence shown here is derived from an EMBL/GenBank/DDBJ whole genome shotgun (WGS) entry which is preliminary data.</text>
</comment>
<dbReference type="Proteomes" id="UP000482800">
    <property type="component" value="Unassembled WGS sequence"/>
</dbReference>
<reference evidence="1 2" key="2">
    <citation type="submission" date="2020-03" db="EMBL/GenBank/DDBJ databases">
        <authorList>
            <person name="Ichikawa N."/>
            <person name="Kimura A."/>
            <person name="Kitahashi Y."/>
            <person name="Uohara A."/>
        </authorList>
    </citation>
    <scope>NUCLEOTIDE SEQUENCE [LARGE SCALE GENOMIC DNA]</scope>
    <source>
        <strain evidence="1 2">NBRC 108639</strain>
    </source>
</reference>
<proteinExistence type="predicted"/>
<accession>A0A6V8KBV7</accession>
<dbReference type="AlphaFoldDB" id="A0A6V8KBV7"/>
<sequence>MEWVRTWLVISRRDDATSKVEQPAHTAAEVRQLLTAARADPAVWHTRVESRRELAGDKPTHCVCGEAYRTAGSWPTPHDWLDCGCGGHFWWRCRECGLERVEPPAAYDCRPHWPGQRMS</sequence>
<evidence type="ECO:0000313" key="1">
    <source>
        <dbReference type="EMBL" id="GFJ79466.1"/>
    </source>
</evidence>
<gene>
    <name evidence="1" type="ORF">Phou_036460</name>
</gene>
<organism evidence="1 2">
    <name type="scientific">Phytohabitans houttuyneae</name>
    <dbReference type="NCBI Taxonomy" id="1076126"/>
    <lineage>
        <taxon>Bacteria</taxon>
        <taxon>Bacillati</taxon>
        <taxon>Actinomycetota</taxon>
        <taxon>Actinomycetes</taxon>
        <taxon>Micromonosporales</taxon>
        <taxon>Micromonosporaceae</taxon>
    </lineage>
</organism>
<keyword evidence="2" id="KW-1185">Reference proteome</keyword>
<evidence type="ECO:0000313" key="2">
    <source>
        <dbReference type="Proteomes" id="UP000482800"/>
    </source>
</evidence>
<protein>
    <submittedName>
        <fullName evidence="1">Uncharacterized protein</fullName>
    </submittedName>
</protein>